<dbReference type="Gene3D" id="3.40.50.880">
    <property type="match status" value="1"/>
</dbReference>
<dbReference type="PRINTS" id="PR00097">
    <property type="entry name" value="ANTSNTHASEII"/>
</dbReference>
<dbReference type="FunFam" id="3.40.50.880:FF:000013">
    <property type="entry name" value="GMP synthase [glutamine-hydrolyzing]"/>
    <property type="match status" value="1"/>
</dbReference>
<evidence type="ECO:0000313" key="8">
    <source>
        <dbReference type="EMBL" id="KAK3104528.1"/>
    </source>
</evidence>
<dbReference type="GO" id="GO:0005829">
    <property type="term" value="C:cytosol"/>
    <property type="evidence" value="ECO:0007669"/>
    <property type="project" value="TreeGrafter"/>
</dbReference>
<keyword evidence="6" id="KW-0315">Glutamine amidotransferase</keyword>
<dbReference type="Pfam" id="PF00117">
    <property type="entry name" value="GATase"/>
    <property type="match status" value="1"/>
</dbReference>
<keyword evidence="9" id="KW-1185">Reference proteome</keyword>
<dbReference type="PROSITE" id="PS51273">
    <property type="entry name" value="GATASE_TYPE_1"/>
    <property type="match status" value="1"/>
</dbReference>
<dbReference type="GO" id="GO:0005524">
    <property type="term" value="F:ATP binding"/>
    <property type="evidence" value="ECO:0007669"/>
    <property type="project" value="UniProtKB-KW"/>
</dbReference>
<keyword evidence="3" id="KW-0332">GMP biosynthesis</keyword>
<dbReference type="InterPro" id="IPR004739">
    <property type="entry name" value="GMP_synth_GATase"/>
</dbReference>
<evidence type="ECO:0000256" key="4">
    <source>
        <dbReference type="ARBA" id="ARBA00022755"/>
    </source>
</evidence>
<accession>A0AA89C3L5</accession>
<comment type="caution">
    <text evidence="8">The sequence shown here is derived from an EMBL/GenBank/DDBJ whole genome shotgun (WGS) entry which is preliminary data.</text>
</comment>
<evidence type="ECO:0000313" key="9">
    <source>
        <dbReference type="Proteomes" id="UP001186944"/>
    </source>
</evidence>
<dbReference type="Proteomes" id="UP001186944">
    <property type="component" value="Unassembled WGS sequence"/>
</dbReference>
<keyword evidence="4" id="KW-0658">Purine biosynthesis</keyword>
<reference evidence="8" key="1">
    <citation type="submission" date="2019-08" db="EMBL/GenBank/DDBJ databases">
        <title>The improved chromosome-level genome for the pearl oyster Pinctada fucata martensii using PacBio sequencing and Hi-C.</title>
        <authorList>
            <person name="Zheng Z."/>
        </authorList>
    </citation>
    <scope>NUCLEOTIDE SEQUENCE</scope>
    <source>
        <strain evidence="8">ZZ-2019</strain>
        <tissue evidence="8">Adductor muscle</tissue>
    </source>
</reference>
<evidence type="ECO:0000256" key="3">
    <source>
        <dbReference type="ARBA" id="ARBA00022749"/>
    </source>
</evidence>
<protein>
    <recommendedName>
        <fullName evidence="7">Glutamine amidotransferase domain-containing protein</fullName>
    </recommendedName>
</protein>
<evidence type="ECO:0000259" key="7">
    <source>
        <dbReference type="Pfam" id="PF00117"/>
    </source>
</evidence>
<name>A0AA89C3L5_PINIB</name>
<organism evidence="8 9">
    <name type="scientific">Pinctada imbricata</name>
    <name type="common">Atlantic pearl-oyster</name>
    <name type="synonym">Pinctada martensii</name>
    <dbReference type="NCBI Taxonomy" id="66713"/>
    <lineage>
        <taxon>Eukaryota</taxon>
        <taxon>Metazoa</taxon>
        <taxon>Spiralia</taxon>
        <taxon>Lophotrochozoa</taxon>
        <taxon>Mollusca</taxon>
        <taxon>Bivalvia</taxon>
        <taxon>Autobranchia</taxon>
        <taxon>Pteriomorphia</taxon>
        <taxon>Pterioida</taxon>
        <taxon>Pterioidea</taxon>
        <taxon>Pteriidae</taxon>
        <taxon>Pinctada</taxon>
    </lineage>
</organism>
<dbReference type="SUPFAM" id="SSF52317">
    <property type="entry name" value="Class I glutamine amidotransferase-like"/>
    <property type="match status" value="1"/>
</dbReference>
<evidence type="ECO:0000256" key="6">
    <source>
        <dbReference type="ARBA" id="ARBA00022962"/>
    </source>
</evidence>
<evidence type="ECO:0000256" key="2">
    <source>
        <dbReference type="ARBA" id="ARBA00022741"/>
    </source>
</evidence>
<dbReference type="PANTHER" id="PTHR11922:SF2">
    <property type="entry name" value="GMP SYNTHASE [GLUTAMINE-HYDROLYZING]"/>
    <property type="match status" value="1"/>
</dbReference>
<sequence length="259" mass="28810">MNGSAMTTSVNHINGENTKEKVVILDAGAQYGKVIDRRVRELNVDTEFLPLDTPSFTLKENGYNLTFTYFDPDNVLCFRAIIISGGPSSVYADDAPRYDPEIFSCGIPVLGICYGLQMMNKEFKGTVCKKEAREDGQFTISVNTQSPLFKDLNEEQEVLLTHGDSIDKVAEGFTSIAKSGDLIAGIANDNLKLYGVQFHPEVDLTENGMTMFKNFLFNISGCQGSFTMSGREEACLRYIKETTGDHKVLVNIYINIQYK</sequence>
<dbReference type="InterPro" id="IPR029062">
    <property type="entry name" value="Class_I_gatase-like"/>
</dbReference>
<evidence type="ECO:0000256" key="1">
    <source>
        <dbReference type="ARBA" id="ARBA00022598"/>
    </source>
</evidence>
<dbReference type="GO" id="GO:0003921">
    <property type="term" value="F:GMP synthase activity"/>
    <property type="evidence" value="ECO:0007669"/>
    <property type="project" value="TreeGrafter"/>
</dbReference>
<keyword evidence="2" id="KW-0547">Nucleotide-binding</keyword>
<dbReference type="PANTHER" id="PTHR11922">
    <property type="entry name" value="GMP SYNTHASE-RELATED"/>
    <property type="match status" value="1"/>
</dbReference>
<evidence type="ECO:0000256" key="5">
    <source>
        <dbReference type="ARBA" id="ARBA00022840"/>
    </source>
</evidence>
<dbReference type="AlphaFoldDB" id="A0AA89C3L5"/>
<dbReference type="InterPro" id="IPR017926">
    <property type="entry name" value="GATASE"/>
</dbReference>
<proteinExistence type="predicted"/>
<feature type="domain" description="Glutamine amidotransferase" evidence="7">
    <location>
        <begin position="23"/>
        <end position="218"/>
    </location>
</feature>
<dbReference type="EMBL" id="VSWD01000004">
    <property type="protein sequence ID" value="KAK3104528.1"/>
    <property type="molecule type" value="Genomic_DNA"/>
</dbReference>
<dbReference type="CDD" id="cd01742">
    <property type="entry name" value="GATase1_GMP_Synthase"/>
    <property type="match status" value="1"/>
</dbReference>
<keyword evidence="1" id="KW-0436">Ligase</keyword>
<keyword evidence="5" id="KW-0067">ATP-binding</keyword>
<dbReference type="PRINTS" id="PR00096">
    <property type="entry name" value="GATASE"/>
</dbReference>
<gene>
    <name evidence="8" type="ORF">FSP39_004229</name>
</gene>